<evidence type="ECO:0000256" key="1">
    <source>
        <dbReference type="SAM" id="Phobius"/>
    </source>
</evidence>
<keyword evidence="1" id="KW-1133">Transmembrane helix</keyword>
<dbReference type="RefSeq" id="WP_151728094.1">
    <property type="nucleotide sequence ID" value="NZ_BKZV01000002.1"/>
</dbReference>
<sequence length="88" mass="9735">MPCPEQVMILEAATPVLSVGLLVTLVLLVREIQLSVKTWRARRQRQQALQEALEVLRAAASGLLETESCSSGVTEYWTSLDEPQILTV</sequence>
<gene>
    <name evidence="2" type="ORF">KTAU_19450</name>
</gene>
<reference evidence="2 3" key="1">
    <citation type="journal article" date="2019" name="Int. J. Syst. Evol. Microbiol.">
        <title>Thermogemmatispora aurantia sp. nov. and Thermogemmatispora argillosa sp. nov., within the class Ktedonobacteria, and emended description of the genus Thermogemmatispora.</title>
        <authorList>
            <person name="Zheng Y."/>
            <person name="Wang C.M."/>
            <person name="Sakai Y."/>
            <person name="Abe K."/>
            <person name="Yokota A."/>
            <person name="Yabe S."/>
        </authorList>
    </citation>
    <scope>NUCLEOTIDE SEQUENCE [LARGE SCALE GENOMIC DNA]</scope>
    <source>
        <strain evidence="2 3">A1-2</strain>
    </source>
</reference>
<evidence type="ECO:0000313" key="2">
    <source>
        <dbReference type="EMBL" id="GER83308.1"/>
    </source>
</evidence>
<dbReference type="Proteomes" id="UP000334820">
    <property type="component" value="Unassembled WGS sequence"/>
</dbReference>
<organism evidence="2 3">
    <name type="scientific">Thermogemmatispora aurantia</name>
    <dbReference type="NCBI Taxonomy" id="2045279"/>
    <lineage>
        <taxon>Bacteria</taxon>
        <taxon>Bacillati</taxon>
        <taxon>Chloroflexota</taxon>
        <taxon>Ktedonobacteria</taxon>
        <taxon>Thermogemmatisporales</taxon>
        <taxon>Thermogemmatisporaceae</taxon>
        <taxon>Thermogemmatispora</taxon>
    </lineage>
</organism>
<keyword evidence="1" id="KW-0812">Transmembrane</keyword>
<keyword evidence="1" id="KW-0472">Membrane</keyword>
<evidence type="ECO:0000313" key="3">
    <source>
        <dbReference type="Proteomes" id="UP000334820"/>
    </source>
</evidence>
<feature type="transmembrane region" description="Helical" evidence="1">
    <location>
        <begin position="12"/>
        <end position="30"/>
    </location>
</feature>
<dbReference type="AlphaFoldDB" id="A0A5J4K3H5"/>
<comment type="caution">
    <text evidence="2">The sequence shown here is derived from an EMBL/GenBank/DDBJ whole genome shotgun (WGS) entry which is preliminary data.</text>
</comment>
<dbReference type="EMBL" id="BKZV01000002">
    <property type="protein sequence ID" value="GER83308.1"/>
    <property type="molecule type" value="Genomic_DNA"/>
</dbReference>
<accession>A0A5J4K3H5</accession>
<keyword evidence="3" id="KW-1185">Reference proteome</keyword>
<protein>
    <submittedName>
        <fullName evidence="2">Uncharacterized protein</fullName>
    </submittedName>
</protein>
<proteinExistence type="predicted"/>
<name>A0A5J4K3H5_9CHLR</name>